<dbReference type="EMBL" id="CALNXJ010000081">
    <property type="protein sequence ID" value="CAH3161650.1"/>
    <property type="molecule type" value="Genomic_DNA"/>
</dbReference>
<protein>
    <submittedName>
        <fullName evidence="2">Uncharacterized protein</fullName>
    </submittedName>
</protein>
<evidence type="ECO:0000313" key="1">
    <source>
        <dbReference type="EMBL" id="CAH3161650.1"/>
    </source>
</evidence>
<sequence>MSVYQGGGCVASASNARLYFEDDQDRKQIRACCASSRDLQWIKVDLERVKQITAVATQVVYHKSCNMIAVVRYKSFLSLVTLLTVYQGLDNE</sequence>
<dbReference type="Proteomes" id="UP001159428">
    <property type="component" value="Unassembled WGS sequence"/>
</dbReference>
<proteinExistence type="predicted"/>
<dbReference type="AlphaFoldDB" id="A0AAU9XYL2"/>
<organism evidence="2 3">
    <name type="scientific">Pocillopora meandrina</name>
    <dbReference type="NCBI Taxonomy" id="46732"/>
    <lineage>
        <taxon>Eukaryota</taxon>
        <taxon>Metazoa</taxon>
        <taxon>Cnidaria</taxon>
        <taxon>Anthozoa</taxon>
        <taxon>Hexacorallia</taxon>
        <taxon>Scleractinia</taxon>
        <taxon>Astrocoeniina</taxon>
        <taxon>Pocilloporidae</taxon>
        <taxon>Pocillopora</taxon>
    </lineage>
</organism>
<comment type="caution">
    <text evidence="2">The sequence shown here is derived from an EMBL/GenBank/DDBJ whole genome shotgun (WGS) entry which is preliminary data.</text>
</comment>
<gene>
    <name evidence="1" type="ORF">PMEA_00033908</name>
    <name evidence="2" type="ORF">PMEA_00033973</name>
</gene>
<evidence type="ECO:0000313" key="3">
    <source>
        <dbReference type="Proteomes" id="UP001159428"/>
    </source>
</evidence>
<name>A0AAU9XYL2_9CNID</name>
<dbReference type="EMBL" id="CALNXJ010000081">
    <property type="protein sequence ID" value="CAH3161667.1"/>
    <property type="molecule type" value="Genomic_DNA"/>
</dbReference>
<evidence type="ECO:0000313" key="2">
    <source>
        <dbReference type="EMBL" id="CAH3161667.1"/>
    </source>
</evidence>
<dbReference type="Gene3D" id="2.60.120.260">
    <property type="entry name" value="Galactose-binding domain-like"/>
    <property type="match status" value="1"/>
</dbReference>
<reference evidence="2 3" key="1">
    <citation type="submission" date="2022-05" db="EMBL/GenBank/DDBJ databases">
        <authorList>
            <consortium name="Genoscope - CEA"/>
            <person name="William W."/>
        </authorList>
    </citation>
    <scope>NUCLEOTIDE SEQUENCE [LARGE SCALE GENOMIC DNA]</scope>
</reference>
<keyword evidence="3" id="KW-1185">Reference proteome</keyword>
<accession>A0AAU9XYL2</accession>
<dbReference type="InterPro" id="IPR008979">
    <property type="entry name" value="Galactose-bd-like_sf"/>
</dbReference>
<dbReference type="SUPFAM" id="SSF49785">
    <property type="entry name" value="Galactose-binding domain-like"/>
    <property type="match status" value="1"/>
</dbReference>